<evidence type="ECO:0000313" key="11">
    <source>
        <dbReference type="EMBL" id="KAF7482606.1"/>
    </source>
</evidence>
<evidence type="ECO:0000256" key="1">
    <source>
        <dbReference type="ARBA" id="ARBA00004141"/>
    </source>
</evidence>
<accession>A0A834QQT4</accession>
<dbReference type="SUPFAM" id="SSF81321">
    <property type="entry name" value="Family A G protein-coupled receptor-like"/>
    <property type="match status" value="1"/>
</dbReference>
<dbReference type="Proteomes" id="UP000662637">
    <property type="component" value="Unassembled WGS sequence"/>
</dbReference>
<comment type="subcellular location">
    <subcellularLocation>
        <location evidence="1">Membrane</location>
        <topology evidence="1">Multi-pass membrane protein</topology>
    </subcellularLocation>
</comment>
<keyword evidence="4" id="KW-0552">Olfaction</keyword>
<name>A0A834QQT4_MARMO</name>
<dbReference type="Pfam" id="PF13853">
    <property type="entry name" value="7tm_4"/>
    <property type="match status" value="1"/>
</dbReference>
<feature type="transmembrane region" description="Helical" evidence="10">
    <location>
        <begin position="132"/>
        <end position="156"/>
    </location>
</feature>
<dbReference type="EMBL" id="WJEC01000536">
    <property type="protein sequence ID" value="KAF7482606.1"/>
    <property type="molecule type" value="Genomic_DNA"/>
</dbReference>
<feature type="transmembrane region" description="Helical" evidence="10">
    <location>
        <begin position="168"/>
        <end position="191"/>
    </location>
</feature>
<keyword evidence="3 10" id="KW-0812">Transmembrane</keyword>
<dbReference type="Gene3D" id="1.20.1070.10">
    <property type="entry name" value="Rhodopsin 7-helix transmembrane proteins"/>
    <property type="match status" value="1"/>
</dbReference>
<feature type="transmembrane region" description="Helical" evidence="10">
    <location>
        <begin position="71"/>
        <end position="94"/>
    </location>
</feature>
<dbReference type="GO" id="GO:0005886">
    <property type="term" value="C:plasma membrane"/>
    <property type="evidence" value="ECO:0007669"/>
    <property type="project" value="TreeGrafter"/>
</dbReference>
<evidence type="ECO:0000256" key="7">
    <source>
        <dbReference type="ARBA" id="ARBA00023136"/>
    </source>
</evidence>
<comment type="caution">
    <text evidence="11">The sequence shown here is derived from an EMBL/GenBank/DDBJ whole genome shotgun (WGS) entry which is preliminary data.</text>
</comment>
<evidence type="ECO:0000256" key="3">
    <source>
        <dbReference type="ARBA" id="ARBA00022692"/>
    </source>
</evidence>
<dbReference type="InterPro" id="IPR050402">
    <property type="entry name" value="OR51/52/56-like"/>
</dbReference>
<dbReference type="PANTHER" id="PTHR26450:SF52">
    <property type="entry name" value="OLFACTORY RECEPTOR FAMILY 56 SUBFAMILY A MEMBER 41, PSEUDOGENE 1"/>
    <property type="match status" value="1"/>
</dbReference>
<evidence type="ECO:0000256" key="8">
    <source>
        <dbReference type="ARBA" id="ARBA00023170"/>
    </source>
</evidence>
<evidence type="ECO:0000256" key="9">
    <source>
        <dbReference type="ARBA" id="ARBA00023224"/>
    </source>
</evidence>
<evidence type="ECO:0000313" key="12">
    <source>
        <dbReference type="Proteomes" id="UP000662637"/>
    </source>
</evidence>
<evidence type="ECO:0000256" key="4">
    <source>
        <dbReference type="ARBA" id="ARBA00022725"/>
    </source>
</evidence>
<dbReference type="InterPro" id="IPR000725">
    <property type="entry name" value="Olfact_rcpt"/>
</dbReference>
<evidence type="ECO:0000256" key="6">
    <source>
        <dbReference type="ARBA" id="ARBA00023040"/>
    </source>
</evidence>
<evidence type="ECO:0000256" key="5">
    <source>
        <dbReference type="ARBA" id="ARBA00022989"/>
    </source>
</evidence>
<dbReference type="PRINTS" id="PR00245">
    <property type="entry name" value="OLFACTORYR"/>
</dbReference>
<gene>
    <name evidence="11" type="ORF">GHT09_006028</name>
</gene>
<dbReference type="GO" id="GO:0004984">
    <property type="term" value="F:olfactory receptor activity"/>
    <property type="evidence" value="ECO:0007669"/>
    <property type="project" value="InterPro"/>
</dbReference>
<keyword evidence="7 10" id="KW-0472">Membrane</keyword>
<evidence type="ECO:0008006" key="13">
    <source>
        <dbReference type="Google" id="ProtNLM"/>
    </source>
</evidence>
<evidence type="ECO:0000256" key="10">
    <source>
        <dbReference type="SAM" id="Phobius"/>
    </source>
</evidence>
<reference evidence="11" key="1">
    <citation type="submission" date="2020-08" db="EMBL/GenBank/DDBJ databases">
        <authorList>
            <person name="Shumante A."/>
            <person name="Zimin A.V."/>
            <person name="Puiu D."/>
            <person name="Salzberg S.L."/>
        </authorList>
    </citation>
    <scope>NUCLEOTIDE SEQUENCE</scope>
    <source>
        <strain evidence="11">WC2-LM</strain>
        <tissue evidence="11">Liver</tissue>
    </source>
</reference>
<keyword evidence="8" id="KW-0675">Receptor</keyword>
<proteinExistence type="predicted"/>
<evidence type="ECO:0000256" key="2">
    <source>
        <dbReference type="ARBA" id="ARBA00022606"/>
    </source>
</evidence>
<keyword evidence="2" id="KW-0716">Sensory transduction</keyword>
<keyword evidence="5 10" id="KW-1133">Transmembrane helix</keyword>
<dbReference type="AlphaFoldDB" id="A0A834QQT4"/>
<dbReference type="PANTHER" id="PTHR26450">
    <property type="entry name" value="OLFACTORY RECEPTOR 56B1-RELATED"/>
    <property type="match status" value="1"/>
</dbReference>
<protein>
    <recommendedName>
        <fullName evidence="13">G-protein coupled receptors family 1 profile domain-containing protein</fullName>
    </recommendedName>
</protein>
<keyword evidence="9" id="KW-0807">Transducer</keyword>
<dbReference type="GO" id="GO:0004930">
    <property type="term" value="F:G protein-coupled receptor activity"/>
    <property type="evidence" value="ECO:0007669"/>
    <property type="project" value="UniProtKB-KW"/>
</dbReference>
<sequence length="242" mass="27057">MYPPDPTISKDAPSASEENTEELDNYFTRANFVLLMTIWQEASLHEPMYYLLAIFSVLDVTRCLTVIPKQFVINAAIFIVFRNLLATLPIPVLAARLNYCASNVVENCICANISVAKLSCGDIHLNKLYQFVSVWCLLGSDLVLILLSYCFILRALISLQSGGATTKALSTCGSHLILILFFYTLLLFFIFTNKAGKKIPSKVPILLNVLHHLIPPAFNPIVYGVHTQEIKQGIIKLFKSWS</sequence>
<keyword evidence="6" id="KW-0297">G-protein coupled receptor</keyword>
<organism evidence="11 12">
    <name type="scientific">Marmota monax</name>
    <name type="common">Woodchuck</name>
    <dbReference type="NCBI Taxonomy" id="9995"/>
    <lineage>
        <taxon>Eukaryota</taxon>
        <taxon>Metazoa</taxon>
        <taxon>Chordata</taxon>
        <taxon>Craniata</taxon>
        <taxon>Vertebrata</taxon>
        <taxon>Euteleostomi</taxon>
        <taxon>Mammalia</taxon>
        <taxon>Eutheria</taxon>
        <taxon>Euarchontoglires</taxon>
        <taxon>Glires</taxon>
        <taxon>Rodentia</taxon>
        <taxon>Sciuromorpha</taxon>
        <taxon>Sciuridae</taxon>
        <taxon>Xerinae</taxon>
        <taxon>Marmotini</taxon>
        <taxon>Marmota</taxon>
    </lineage>
</organism>